<organism evidence="11 12">
    <name type="scientific">Flexivirga caeni</name>
    <dbReference type="NCBI Taxonomy" id="2294115"/>
    <lineage>
        <taxon>Bacteria</taxon>
        <taxon>Bacillati</taxon>
        <taxon>Actinomycetota</taxon>
        <taxon>Actinomycetes</taxon>
        <taxon>Micrococcales</taxon>
        <taxon>Dermacoccaceae</taxon>
        <taxon>Flexivirga</taxon>
    </lineage>
</organism>
<proteinExistence type="inferred from homology"/>
<comment type="caution">
    <text evidence="11">The sequence shown here is derived from an EMBL/GenBank/DDBJ whole genome shotgun (WGS) entry which is preliminary data.</text>
</comment>
<dbReference type="OrthoDB" id="9773060at2"/>
<evidence type="ECO:0000256" key="5">
    <source>
        <dbReference type="ARBA" id="ARBA00022747"/>
    </source>
</evidence>
<name>A0A3M9LUN0_9MICO</name>
<dbReference type="AlphaFoldDB" id="A0A3M9LUN0"/>
<keyword evidence="4" id="KW-0949">S-adenosyl-L-methionine</keyword>
<reference evidence="11 12" key="1">
    <citation type="submission" date="2018-11" db="EMBL/GenBank/DDBJ databases">
        <title>Draft genome of Simplicispira Flexivirga sp. BO-16.</title>
        <authorList>
            <person name="Im W.T."/>
        </authorList>
    </citation>
    <scope>NUCLEOTIDE SEQUENCE [LARGE SCALE GENOMIC DNA]</scope>
    <source>
        <strain evidence="11 12">BO-16</strain>
    </source>
</reference>
<evidence type="ECO:0000256" key="3">
    <source>
        <dbReference type="ARBA" id="ARBA00022679"/>
    </source>
</evidence>
<dbReference type="EC" id="2.1.1.-" evidence="8"/>
<comment type="catalytic activity">
    <reaction evidence="7">
        <text>a 2'-deoxycytidine in DNA + S-adenosyl-L-methionine = an N(4)-methyl-2'-deoxycytidine in DNA + S-adenosyl-L-homocysteine + H(+)</text>
        <dbReference type="Rhea" id="RHEA:16857"/>
        <dbReference type="Rhea" id="RHEA-COMP:11369"/>
        <dbReference type="Rhea" id="RHEA-COMP:13674"/>
        <dbReference type="ChEBI" id="CHEBI:15378"/>
        <dbReference type="ChEBI" id="CHEBI:57856"/>
        <dbReference type="ChEBI" id="CHEBI:59789"/>
        <dbReference type="ChEBI" id="CHEBI:85452"/>
        <dbReference type="ChEBI" id="CHEBI:137933"/>
        <dbReference type="EC" id="2.1.1.113"/>
    </reaction>
</comment>
<dbReference type="EMBL" id="RJJQ01000035">
    <property type="protein sequence ID" value="RNI17020.1"/>
    <property type="molecule type" value="Genomic_DNA"/>
</dbReference>
<dbReference type="InterPro" id="IPR002941">
    <property type="entry name" value="DNA_methylase_N4/N6"/>
</dbReference>
<gene>
    <name evidence="11" type="ORF">EFY87_19710</name>
</gene>
<evidence type="ECO:0000256" key="4">
    <source>
        <dbReference type="ARBA" id="ARBA00022691"/>
    </source>
</evidence>
<evidence type="ECO:0000313" key="12">
    <source>
        <dbReference type="Proteomes" id="UP000271678"/>
    </source>
</evidence>
<evidence type="ECO:0000256" key="8">
    <source>
        <dbReference type="RuleBase" id="RU362026"/>
    </source>
</evidence>
<dbReference type="InterPro" id="IPR029063">
    <property type="entry name" value="SAM-dependent_MTases_sf"/>
</dbReference>
<dbReference type="GO" id="GO:0015667">
    <property type="term" value="F:site-specific DNA-methyltransferase (cytosine-N4-specific) activity"/>
    <property type="evidence" value="ECO:0007669"/>
    <property type="project" value="UniProtKB-EC"/>
</dbReference>
<keyword evidence="3 11" id="KW-0808">Transferase</keyword>
<evidence type="ECO:0000259" key="10">
    <source>
        <dbReference type="Pfam" id="PF01555"/>
    </source>
</evidence>
<dbReference type="GO" id="GO:0005737">
    <property type="term" value="C:cytoplasm"/>
    <property type="evidence" value="ECO:0007669"/>
    <property type="project" value="TreeGrafter"/>
</dbReference>
<evidence type="ECO:0000313" key="11">
    <source>
        <dbReference type="EMBL" id="RNI17020.1"/>
    </source>
</evidence>
<dbReference type="InterPro" id="IPR017985">
    <property type="entry name" value="MeTrfase_CN4_CS"/>
</dbReference>
<dbReference type="GO" id="GO:0003677">
    <property type="term" value="F:DNA binding"/>
    <property type="evidence" value="ECO:0007669"/>
    <property type="project" value="UniProtKB-KW"/>
</dbReference>
<keyword evidence="5" id="KW-0680">Restriction system</keyword>
<dbReference type="SUPFAM" id="SSF53335">
    <property type="entry name" value="S-adenosyl-L-methionine-dependent methyltransferases"/>
    <property type="match status" value="1"/>
</dbReference>
<keyword evidence="12" id="KW-1185">Reference proteome</keyword>
<dbReference type="PANTHER" id="PTHR13370:SF3">
    <property type="entry name" value="TRNA (GUANINE(10)-N2)-METHYLTRANSFERASE HOMOLOG"/>
    <property type="match status" value="1"/>
</dbReference>
<dbReference type="GO" id="GO:0032259">
    <property type="term" value="P:methylation"/>
    <property type="evidence" value="ECO:0007669"/>
    <property type="project" value="UniProtKB-KW"/>
</dbReference>
<feature type="region of interest" description="Disordered" evidence="9">
    <location>
        <begin position="160"/>
        <end position="189"/>
    </location>
</feature>
<evidence type="ECO:0000256" key="1">
    <source>
        <dbReference type="ARBA" id="ARBA00010203"/>
    </source>
</evidence>
<feature type="compositionally biased region" description="Basic residues" evidence="9">
    <location>
        <begin position="163"/>
        <end position="174"/>
    </location>
</feature>
<dbReference type="Pfam" id="PF01555">
    <property type="entry name" value="N6_N4_Mtase"/>
    <property type="match status" value="1"/>
</dbReference>
<dbReference type="InterPro" id="IPR001091">
    <property type="entry name" value="RM_Methyltransferase"/>
</dbReference>
<feature type="compositionally biased region" description="Low complexity" evidence="9">
    <location>
        <begin position="175"/>
        <end position="186"/>
    </location>
</feature>
<evidence type="ECO:0000256" key="2">
    <source>
        <dbReference type="ARBA" id="ARBA00022603"/>
    </source>
</evidence>
<accession>A0A3M9LUN0</accession>
<keyword evidence="2 11" id="KW-0489">Methyltransferase</keyword>
<dbReference type="PROSITE" id="PS00093">
    <property type="entry name" value="N4_MTASE"/>
    <property type="match status" value="1"/>
</dbReference>
<dbReference type="RefSeq" id="WP_123273192.1">
    <property type="nucleotide sequence ID" value="NZ_RJJQ01000035.1"/>
</dbReference>
<dbReference type="Gene3D" id="3.40.50.150">
    <property type="entry name" value="Vaccinia Virus protein VP39"/>
    <property type="match status" value="1"/>
</dbReference>
<dbReference type="Proteomes" id="UP000271678">
    <property type="component" value="Unassembled WGS sequence"/>
</dbReference>
<dbReference type="PRINTS" id="PR00508">
    <property type="entry name" value="S21N4MTFRASE"/>
</dbReference>
<evidence type="ECO:0000256" key="7">
    <source>
        <dbReference type="ARBA" id="ARBA00049120"/>
    </source>
</evidence>
<sequence>MIRNQILLGDALQRLRQLESDSIDTVVTSPPYFRLRNYGVAGQLGAEAHVDQWVEQLRAIASEIRRVLVPTGTLWLNLGDTYSTHRSQGAERKSLLAAPERLLLALLADGWICRNKIVWAKTNPTPSSVRDRLSTTHETIYLLATQPSYYFALDAIREPHRSQGSKRPKHRQTSRRPPASATPTRPIWLGSNTDSDGGLKAMHQAGIVGHPLGKNPGDVWRMSVSSYRGAHFATYPEHLAIRMLEAGCPESRCRKCRKPWNRRLDRHGQAARRLPLAPTCRCEHAEEYSQPGIVLDPFIGSGTTAIAAETLGRAWLGIELNPEYISLARRRIQRSRQARERPPPGDSANK</sequence>
<evidence type="ECO:0000256" key="9">
    <source>
        <dbReference type="SAM" id="MobiDB-lite"/>
    </source>
</evidence>
<evidence type="ECO:0000256" key="6">
    <source>
        <dbReference type="ARBA" id="ARBA00023125"/>
    </source>
</evidence>
<keyword evidence="6" id="KW-0238">DNA-binding</keyword>
<dbReference type="PANTHER" id="PTHR13370">
    <property type="entry name" value="RNA METHYLASE-RELATED"/>
    <property type="match status" value="1"/>
</dbReference>
<dbReference type="GO" id="GO:0008170">
    <property type="term" value="F:N-methyltransferase activity"/>
    <property type="evidence" value="ECO:0007669"/>
    <property type="project" value="InterPro"/>
</dbReference>
<dbReference type="GO" id="GO:0009307">
    <property type="term" value="P:DNA restriction-modification system"/>
    <property type="evidence" value="ECO:0007669"/>
    <property type="project" value="UniProtKB-KW"/>
</dbReference>
<comment type="similarity">
    <text evidence="1">Belongs to the N(4)/N(6)-methyltransferase family. N(4) subfamily.</text>
</comment>
<feature type="domain" description="DNA methylase N-4/N-6" evidence="10">
    <location>
        <begin position="23"/>
        <end position="329"/>
    </location>
</feature>
<protein>
    <recommendedName>
        <fullName evidence="8">Methyltransferase</fullName>
        <ecNumber evidence="8">2.1.1.-</ecNumber>
    </recommendedName>
</protein>